<dbReference type="EMBL" id="CP098747">
    <property type="protein sequence ID" value="USG61168.1"/>
    <property type="molecule type" value="Genomic_DNA"/>
</dbReference>
<dbReference type="Proteomes" id="UP001056291">
    <property type="component" value="Chromosome"/>
</dbReference>
<dbReference type="GO" id="GO:0008168">
    <property type="term" value="F:methyltransferase activity"/>
    <property type="evidence" value="ECO:0007669"/>
    <property type="project" value="UniProtKB-KW"/>
</dbReference>
<keyword evidence="1" id="KW-0489">Methyltransferase</keyword>
<keyword evidence="2" id="KW-1185">Reference proteome</keyword>
<evidence type="ECO:0000313" key="2">
    <source>
        <dbReference type="Proteomes" id="UP001056291"/>
    </source>
</evidence>
<dbReference type="Pfam" id="PF13578">
    <property type="entry name" value="Methyltransf_24"/>
    <property type="match status" value="1"/>
</dbReference>
<dbReference type="SUPFAM" id="SSF53335">
    <property type="entry name" value="S-adenosyl-L-methionine-dependent methyltransferases"/>
    <property type="match status" value="1"/>
</dbReference>
<protein>
    <submittedName>
        <fullName evidence="1">Class I SAM-dependent methyltransferase</fullName>
    </submittedName>
</protein>
<name>A0ABY4W1X8_9PROT</name>
<gene>
    <name evidence="1" type="ORF">NBZ79_18590</name>
</gene>
<organism evidence="1 2">
    <name type="scientific">Sneathiella marina</name>
    <dbReference type="NCBI Taxonomy" id="2950108"/>
    <lineage>
        <taxon>Bacteria</taxon>
        <taxon>Pseudomonadati</taxon>
        <taxon>Pseudomonadota</taxon>
        <taxon>Alphaproteobacteria</taxon>
        <taxon>Sneathiellales</taxon>
        <taxon>Sneathiellaceae</taxon>
        <taxon>Sneathiella</taxon>
    </lineage>
</organism>
<keyword evidence="1" id="KW-0808">Transferase</keyword>
<accession>A0ABY4W1X8</accession>
<dbReference type="Gene3D" id="3.40.50.150">
    <property type="entry name" value="Vaccinia Virus protein VP39"/>
    <property type="match status" value="1"/>
</dbReference>
<reference evidence="1" key="1">
    <citation type="submission" date="2022-06" db="EMBL/GenBank/DDBJ databases">
        <title>Sneathiella actinostolidae sp. nov., isolated from a sea anemonein the Western Pacific Ocean.</title>
        <authorList>
            <person name="Wei M.J."/>
        </authorList>
    </citation>
    <scope>NUCLEOTIDE SEQUENCE</scope>
    <source>
        <strain evidence="1">PHK-P5</strain>
    </source>
</reference>
<dbReference type="RefSeq" id="WP_251934155.1">
    <property type="nucleotide sequence ID" value="NZ_CP098747.1"/>
</dbReference>
<evidence type="ECO:0000313" key="1">
    <source>
        <dbReference type="EMBL" id="USG61168.1"/>
    </source>
</evidence>
<proteinExistence type="predicted"/>
<dbReference type="InterPro" id="IPR029063">
    <property type="entry name" value="SAM-dependent_MTases_sf"/>
</dbReference>
<dbReference type="GO" id="GO:0032259">
    <property type="term" value="P:methylation"/>
    <property type="evidence" value="ECO:0007669"/>
    <property type="project" value="UniProtKB-KW"/>
</dbReference>
<sequence length="283" mass="31984">MSMRRLRMGLNTILGYQKQGFFIPYRYADSLPSAGNRGPYSQIDAFMKEKEPEFLSCLKSLDQYKSTFSAFGQQPPPAPRWEQDWFPRLDAAVAYGIVRSHHPTRIIEVGSGHSTRFMMQAIQDGSLSTKFTSIDPAPRATIETLPIEVVRDTVQQAPIDLFSDLRSGDILFIDSSHISMPGSDVDLLFLEILPRLPAGILIHIHDIFLPDDYPEHWDWRGYNEQQAIAPYFLGGGYDVVFSSAYVTSRMKAVFDASFISKLPIRGGAVETSLWLRKNKITDI</sequence>